<dbReference type="Pfam" id="PF22570">
    <property type="entry name" value="LiaF-TM"/>
    <property type="match status" value="1"/>
</dbReference>
<protein>
    <submittedName>
        <fullName evidence="3">Uncharacterized conserved secreted protein</fullName>
    </submittedName>
</protein>
<sequence length="228" mass="25382">MKKYILGIGFLLLAGWVLLQGNFGIPPINVNIWPMLGIAFFVYWGLQKLVEGEFISGAVFALIALVIANSVYDLLPIGNGPLILGVILALVGLNILFKPRKKWKKYIKLYKHGKSHNLSETAESIEMSFGSSTKYINSDNFTYGSAEIAFGNCTIYFDNATILGESAQFDVEVAFGEMKIYVPKEWEVITEIDRVFSGVDHSKNVNAKDKKLYLTGDVAFGSLKIFYL</sequence>
<gene>
    <name evidence="3" type="ORF">NCTC13765_01026</name>
</gene>
<evidence type="ECO:0000256" key="1">
    <source>
        <dbReference type="SAM" id="Phobius"/>
    </source>
</evidence>
<keyword evidence="4" id="KW-1185">Reference proteome</keyword>
<dbReference type="AlphaFoldDB" id="A0A380KYA0"/>
<evidence type="ECO:0000259" key="2">
    <source>
        <dbReference type="Pfam" id="PF22570"/>
    </source>
</evidence>
<dbReference type="EMBL" id="UHFR01000005">
    <property type="protein sequence ID" value="SUN76531.1"/>
    <property type="molecule type" value="Genomic_DNA"/>
</dbReference>
<name>A0A380KYA0_9STRE</name>
<feature type="domain" description="LiaF transmembrane" evidence="2">
    <location>
        <begin position="10"/>
        <end position="103"/>
    </location>
</feature>
<dbReference type="OrthoDB" id="2990621at2"/>
<feature type="transmembrane region" description="Helical" evidence="1">
    <location>
        <begin position="78"/>
        <end position="97"/>
    </location>
</feature>
<feature type="transmembrane region" description="Helical" evidence="1">
    <location>
        <begin position="30"/>
        <end position="46"/>
    </location>
</feature>
<proteinExistence type="predicted"/>
<dbReference type="Proteomes" id="UP000254634">
    <property type="component" value="Unassembled WGS sequence"/>
</dbReference>
<accession>A0A380KYA0</accession>
<evidence type="ECO:0000313" key="3">
    <source>
        <dbReference type="EMBL" id="SUN76531.1"/>
    </source>
</evidence>
<dbReference type="RefSeq" id="WP_018371965.1">
    <property type="nucleotide sequence ID" value="NZ_UHFR01000005.1"/>
</dbReference>
<dbReference type="STRING" id="1123307.GCA_000380065_01261"/>
<organism evidence="3 4">
    <name type="scientific">Streptococcus massiliensis</name>
    <dbReference type="NCBI Taxonomy" id="313439"/>
    <lineage>
        <taxon>Bacteria</taxon>
        <taxon>Bacillati</taxon>
        <taxon>Bacillota</taxon>
        <taxon>Bacilli</taxon>
        <taxon>Lactobacillales</taxon>
        <taxon>Streptococcaceae</taxon>
        <taxon>Streptococcus</taxon>
    </lineage>
</organism>
<keyword evidence="1" id="KW-0472">Membrane</keyword>
<evidence type="ECO:0000313" key="4">
    <source>
        <dbReference type="Proteomes" id="UP000254634"/>
    </source>
</evidence>
<feature type="transmembrane region" description="Helical" evidence="1">
    <location>
        <begin position="53"/>
        <end position="72"/>
    </location>
</feature>
<dbReference type="InterPro" id="IPR054331">
    <property type="entry name" value="LiaF_TM"/>
</dbReference>
<keyword evidence="1" id="KW-1133">Transmembrane helix</keyword>
<keyword evidence="1" id="KW-0812">Transmembrane</keyword>
<reference evidence="3" key="1">
    <citation type="submission" date="2018-06" db="EMBL/GenBank/DDBJ databases">
        <authorList>
            <consortium name="Pathogen Informatics"/>
            <person name="Doyle S."/>
        </authorList>
    </citation>
    <scope>NUCLEOTIDE SEQUENCE [LARGE SCALE GENOMIC DNA]</scope>
    <source>
        <strain evidence="3">NCTC13765</strain>
    </source>
</reference>